<sequence>MEEKYFFLRVSHKGQFLKTKYHGGSCLKVPTAMDPEKFSYSVLMEYPKKTVKPQKYIIPEEGKDWIMKTIDESWRVYKSRFKAHYYTKYDTDEDRLKNRPQHISLEQFKSLIAYWGDEFFPKVKSSCFILVLSHNVLSVIS</sequence>
<evidence type="ECO:0000313" key="2">
    <source>
        <dbReference type="Proteomes" id="UP000077755"/>
    </source>
</evidence>
<dbReference type="Proteomes" id="UP000077755">
    <property type="component" value="Chromosome 4"/>
</dbReference>
<accession>A0AAF1AWW0</accession>
<reference evidence="1" key="1">
    <citation type="journal article" date="2016" name="Nat. Genet.">
        <title>A high-quality carrot genome assembly provides new insights into carotenoid accumulation and asterid genome evolution.</title>
        <authorList>
            <person name="Iorizzo M."/>
            <person name="Ellison S."/>
            <person name="Senalik D."/>
            <person name="Zeng P."/>
            <person name="Satapoomin P."/>
            <person name="Huang J."/>
            <person name="Bowman M."/>
            <person name="Iovene M."/>
            <person name="Sanseverino W."/>
            <person name="Cavagnaro P."/>
            <person name="Yildiz M."/>
            <person name="Macko-Podgorni A."/>
            <person name="Moranska E."/>
            <person name="Grzebelus E."/>
            <person name="Grzebelus D."/>
            <person name="Ashrafi H."/>
            <person name="Zheng Z."/>
            <person name="Cheng S."/>
            <person name="Spooner D."/>
            <person name="Van Deynze A."/>
            <person name="Simon P."/>
        </authorList>
    </citation>
    <scope>NUCLEOTIDE SEQUENCE</scope>
    <source>
        <tissue evidence="1">Leaf</tissue>
    </source>
</reference>
<reference evidence="1" key="2">
    <citation type="submission" date="2022-03" db="EMBL/GenBank/DDBJ databases">
        <title>Draft title - Genomic analysis of global carrot germplasm unveils the trajectory of domestication and the origin of high carotenoid orange carrot.</title>
        <authorList>
            <person name="Iorizzo M."/>
            <person name="Ellison S."/>
            <person name="Senalik D."/>
            <person name="Macko-Podgorni A."/>
            <person name="Grzebelus D."/>
            <person name="Bostan H."/>
            <person name="Rolling W."/>
            <person name="Curaba J."/>
            <person name="Simon P."/>
        </authorList>
    </citation>
    <scope>NUCLEOTIDE SEQUENCE</scope>
    <source>
        <tissue evidence="1">Leaf</tissue>
    </source>
</reference>
<dbReference type="PANTHER" id="PTHR33144:SF16">
    <property type="entry name" value="OS02G0129000 PROTEIN"/>
    <property type="match status" value="1"/>
</dbReference>
<dbReference type="EMBL" id="CP093346">
    <property type="protein sequence ID" value="WOG95446.1"/>
    <property type="molecule type" value="Genomic_DNA"/>
</dbReference>
<evidence type="ECO:0000313" key="1">
    <source>
        <dbReference type="EMBL" id="WOG95446.1"/>
    </source>
</evidence>
<proteinExistence type="predicted"/>
<keyword evidence="2" id="KW-1185">Reference proteome</keyword>
<name>A0AAF1AWW0_DAUCS</name>
<dbReference type="PANTHER" id="PTHR33144">
    <property type="entry name" value="OS10G0409366 PROTEIN-RELATED"/>
    <property type="match status" value="1"/>
</dbReference>
<protein>
    <submittedName>
        <fullName evidence="1">Uncharacterized protein</fullName>
    </submittedName>
</protein>
<dbReference type="AlphaFoldDB" id="A0AAF1AWW0"/>
<organism evidence="1 2">
    <name type="scientific">Daucus carota subsp. sativus</name>
    <name type="common">Carrot</name>
    <dbReference type="NCBI Taxonomy" id="79200"/>
    <lineage>
        <taxon>Eukaryota</taxon>
        <taxon>Viridiplantae</taxon>
        <taxon>Streptophyta</taxon>
        <taxon>Embryophyta</taxon>
        <taxon>Tracheophyta</taxon>
        <taxon>Spermatophyta</taxon>
        <taxon>Magnoliopsida</taxon>
        <taxon>eudicotyledons</taxon>
        <taxon>Gunneridae</taxon>
        <taxon>Pentapetalae</taxon>
        <taxon>asterids</taxon>
        <taxon>campanulids</taxon>
        <taxon>Apiales</taxon>
        <taxon>Apiaceae</taxon>
        <taxon>Apioideae</taxon>
        <taxon>Scandiceae</taxon>
        <taxon>Daucinae</taxon>
        <taxon>Daucus</taxon>
        <taxon>Daucus sect. Daucus</taxon>
    </lineage>
</organism>
<gene>
    <name evidence="1" type="ORF">DCAR_0414765</name>
</gene>